<gene>
    <name evidence="2" type="ORF">SBF1_6240006</name>
</gene>
<dbReference type="Proteomes" id="UP000238916">
    <property type="component" value="Unassembled WGS sequence"/>
</dbReference>
<proteinExistence type="predicted"/>
<name>A0A2U3LM90_9FIRM</name>
<keyword evidence="1" id="KW-0812">Transmembrane</keyword>
<evidence type="ECO:0000313" key="3">
    <source>
        <dbReference type="Proteomes" id="UP000238916"/>
    </source>
</evidence>
<keyword evidence="1" id="KW-0472">Membrane</keyword>
<dbReference type="AlphaFoldDB" id="A0A2U3LM90"/>
<feature type="transmembrane region" description="Helical" evidence="1">
    <location>
        <begin position="31"/>
        <end position="53"/>
    </location>
</feature>
<organism evidence="2 3">
    <name type="scientific">Candidatus Desulfosporosinus infrequens</name>
    <dbReference type="NCBI Taxonomy" id="2043169"/>
    <lineage>
        <taxon>Bacteria</taxon>
        <taxon>Bacillati</taxon>
        <taxon>Bacillota</taxon>
        <taxon>Clostridia</taxon>
        <taxon>Eubacteriales</taxon>
        <taxon>Desulfitobacteriaceae</taxon>
        <taxon>Desulfosporosinus</taxon>
    </lineage>
</organism>
<sequence>MNLSQEQSSINVKEVLEEDEWYDLLPVEKKLISISLGLGIVLMAIFVIVFKVLK</sequence>
<evidence type="ECO:0000256" key="1">
    <source>
        <dbReference type="SAM" id="Phobius"/>
    </source>
</evidence>
<protein>
    <submittedName>
        <fullName evidence="2">Uncharacterized protein</fullName>
    </submittedName>
</protein>
<reference evidence="3" key="1">
    <citation type="submission" date="2018-02" db="EMBL/GenBank/DDBJ databases">
        <authorList>
            <person name="Hausmann B."/>
        </authorList>
    </citation>
    <scope>NUCLEOTIDE SEQUENCE [LARGE SCALE GENOMIC DNA]</scope>
    <source>
        <strain evidence="3">Peat soil MAG SbF1</strain>
    </source>
</reference>
<evidence type="ECO:0000313" key="2">
    <source>
        <dbReference type="EMBL" id="SPF52962.1"/>
    </source>
</evidence>
<keyword evidence="1" id="KW-1133">Transmembrane helix</keyword>
<dbReference type="EMBL" id="OMOF01000584">
    <property type="protein sequence ID" value="SPF52962.1"/>
    <property type="molecule type" value="Genomic_DNA"/>
</dbReference>
<accession>A0A2U3LM90</accession>